<comment type="caution">
    <text evidence="1">The sequence shown here is derived from an EMBL/GenBank/DDBJ whole genome shotgun (WGS) entry which is preliminary data.</text>
</comment>
<dbReference type="AlphaFoldDB" id="A0A3M7RZ22"/>
<name>A0A3M7RZ22_BRAPC</name>
<dbReference type="EMBL" id="REGN01002353">
    <property type="protein sequence ID" value="RNA28689.1"/>
    <property type="molecule type" value="Genomic_DNA"/>
</dbReference>
<organism evidence="1 2">
    <name type="scientific">Brachionus plicatilis</name>
    <name type="common">Marine rotifer</name>
    <name type="synonym">Brachionus muelleri</name>
    <dbReference type="NCBI Taxonomy" id="10195"/>
    <lineage>
        <taxon>Eukaryota</taxon>
        <taxon>Metazoa</taxon>
        <taxon>Spiralia</taxon>
        <taxon>Gnathifera</taxon>
        <taxon>Rotifera</taxon>
        <taxon>Eurotatoria</taxon>
        <taxon>Monogononta</taxon>
        <taxon>Pseudotrocha</taxon>
        <taxon>Ploima</taxon>
        <taxon>Brachionidae</taxon>
        <taxon>Brachionus</taxon>
    </lineage>
</organism>
<accession>A0A3M7RZ22</accession>
<proteinExistence type="predicted"/>
<evidence type="ECO:0000313" key="1">
    <source>
        <dbReference type="EMBL" id="RNA28689.1"/>
    </source>
</evidence>
<dbReference type="Proteomes" id="UP000276133">
    <property type="component" value="Unassembled WGS sequence"/>
</dbReference>
<reference evidence="1 2" key="1">
    <citation type="journal article" date="2018" name="Sci. Rep.">
        <title>Genomic signatures of local adaptation to the degree of environmental predictability in rotifers.</title>
        <authorList>
            <person name="Franch-Gras L."/>
            <person name="Hahn C."/>
            <person name="Garcia-Roger E.M."/>
            <person name="Carmona M.J."/>
            <person name="Serra M."/>
            <person name="Gomez A."/>
        </authorList>
    </citation>
    <scope>NUCLEOTIDE SEQUENCE [LARGE SCALE GENOMIC DNA]</scope>
    <source>
        <strain evidence="1">HYR1</strain>
    </source>
</reference>
<keyword evidence="2" id="KW-1185">Reference proteome</keyword>
<sequence>MTEFLNEEHPKLTKQNNADCCKAWLSLNVSVSLIDINLHHISRCKEIVCLWYGLGRDLKPNQQRQRGYVVFEIATVNILIVIRIINKANE</sequence>
<gene>
    <name evidence="1" type="ORF">BpHYR1_019081</name>
</gene>
<protein>
    <submittedName>
        <fullName evidence="1">Uncharacterized protein</fullName>
    </submittedName>
</protein>
<evidence type="ECO:0000313" key="2">
    <source>
        <dbReference type="Proteomes" id="UP000276133"/>
    </source>
</evidence>